<proteinExistence type="predicted"/>
<dbReference type="Proteomes" id="UP000050514">
    <property type="component" value="Unassembled WGS sequence"/>
</dbReference>
<accession>A0A0P6X5A6</accession>
<feature type="coiled-coil region" evidence="1">
    <location>
        <begin position="44"/>
        <end position="74"/>
    </location>
</feature>
<dbReference type="STRING" id="360411.AC812_12385"/>
<name>A0A0P6X5A6_9CHLR</name>
<keyword evidence="1" id="KW-0175">Coiled coil</keyword>
<keyword evidence="3" id="KW-1185">Reference proteome</keyword>
<dbReference type="RefSeq" id="WP_061918931.1">
    <property type="nucleotide sequence ID" value="NZ_DF967971.1"/>
</dbReference>
<evidence type="ECO:0000313" key="2">
    <source>
        <dbReference type="EMBL" id="KPL74585.1"/>
    </source>
</evidence>
<sequence>MSSEIMARVWQNSQAGGDKLLLLLALADGADGDGLVIVNKPLLADKCRRSVKGIERALEELERANELVRRGNLAVILAGRDRDEGETVLRRWEVGNE</sequence>
<dbReference type="EMBL" id="LGHJ01000017">
    <property type="protein sequence ID" value="KPL74585.1"/>
    <property type="molecule type" value="Genomic_DNA"/>
</dbReference>
<organism evidence="2 3">
    <name type="scientific">Bellilinea caldifistulae</name>
    <dbReference type="NCBI Taxonomy" id="360411"/>
    <lineage>
        <taxon>Bacteria</taxon>
        <taxon>Bacillati</taxon>
        <taxon>Chloroflexota</taxon>
        <taxon>Anaerolineae</taxon>
        <taxon>Anaerolineales</taxon>
        <taxon>Anaerolineaceae</taxon>
        <taxon>Bellilinea</taxon>
    </lineage>
</organism>
<evidence type="ECO:0000313" key="3">
    <source>
        <dbReference type="Proteomes" id="UP000050514"/>
    </source>
</evidence>
<gene>
    <name evidence="2" type="ORF">AC812_12385</name>
</gene>
<protein>
    <submittedName>
        <fullName evidence="2">Uncharacterized protein</fullName>
    </submittedName>
</protein>
<reference evidence="2 3" key="1">
    <citation type="submission" date="2015-07" db="EMBL/GenBank/DDBJ databases">
        <title>Draft genome of Bellilinea caldifistulae DSM 17877.</title>
        <authorList>
            <person name="Hemp J."/>
            <person name="Ward L.M."/>
            <person name="Pace L.A."/>
            <person name="Fischer W.W."/>
        </authorList>
    </citation>
    <scope>NUCLEOTIDE SEQUENCE [LARGE SCALE GENOMIC DNA]</scope>
    <source>
        <strain evidence="2 3">GOMI-1</strain>
    </source>
</reference>
<evidence type="ECO:0000256" key="1">
    <source>
        <dbReference type="SAM" id="Coils"/>
    </source>
</evidence>
<comment type="caution">
    <text evidence="2">The sequence shown here is derived from an EMBL/GenBank/DDBJ whole genome shotgun (WGS) entry which is preliminary data.</text>
</comment>
<dbReference type="AlphaFoldDB" id="A0A0P6X5A6"/>